<gene>
    <name evidence="1" type="ORF">TNCV_3120261</name>
</gene>
<organism evidence="1 2">
    <name type="scientific">Trichonephila clavipes</name>
    <name type="common">Golden silk orbweaver</name>
    <name type="synonym">Nephila clavipes</name>
    <dbReference type="NCBI Taxonomy" id="2585209"/>
    <lineage>
        <taxon>Eukaryota</taxon>
        <taxon>Metazoa</taxon>
        <taxon>Ecdysozoa</taxon>
        <taxon>Arthropoda</taxon>
        <taxon>Chelicerata</taxon>
        <taxon>Arachnida</taxon>
        <taxon>Araneae</taxon>
        <taxon>Araneomorphae</taxon>
        <taxon>Entelegynae</taxon>
        <taxon>Araneoidea</taxon>
        <taxon>Nephilidae</taxon>
        <taxon>Trichonephila</taxon>
    </lineage>
</organism>
<proteinExistence type="predicted"/>
<dbReference type="Proteomes" id="UP000887159">
    <property type="component" value="Unassembled WGS sequence"/>
</dbReference>
<reference evidence="1" key="1">
    <citation type="submission" date="2020-08" db="EMBL/GenBank/DDBJ databases">
        <title>Multicomponent nature underlies the extraordinary mechanical properties of spider dragline silk.</title>
        <authorList>
            <person name="Kono N."/>
            <person name="Nakamura H."/>
            <person name="Mori M."/>
            <person name="Yoshida Y."/>
            <person name="Ohtoshi R."/>
            <person name="Malay A.D."/>
            <person name="Moran D.A.P."/>
            <person name="Tomita M."/>
            <person name="Numata K."/>
            <person name="Arakawa K."/>
        </authorList>
    </citation>
    <scope>NUCLEOTIDE SEQUENCE</scope>
</reference>
<keyword evidence="2" id="KW-1185">Reference proteome</keyword>
<dbReference type="AlphaFoldDB" id="A0A8X6WB29"/>
<evidence type="ECO:0000313" key="2">
    <source>
        <dbReference type="Proteomes" id="UP000887159"/>
    </source>
</evidence>
<name>A0A8X6WB29_TRICX</name>
<comment type="caution">
    <text evidence="1">The sequence shown here is derived from an EMBL/GenBank/DDBJ whole genome shotgun (WGS) entry which is preliminary data.</text>
</comment>
<sequence length="90" mass="10063">MGVYKCKVLSRQGGNLISPRVASPIVRLVEAEDRWRTPDHSQVVLPKDWKRAKSYCHLHGAKANDRCKTLALSRDEFRGSGSDVTVDQVA</sequence>
<protein>
    <submittedName>
        <fullName evidence="1">Uncharacterized protein</fullName>
    </submittedName>
</protein>
<dbReference type="EMBL" id="BMAU01021394">
    <property type="protein sequence ID" value="GFY30866.1"/>
    <property type="molecule type" value="Genomic_DNA"/>
</dbReference>
<evidence type="ECO:0000313" key="1">
    <source>
        <dbReference type="EMBL" id="GFY30866.1"/>
    </source>
</evidence>
<accession>A0A8X6WB29</accession>